<feature type="compositionally biased region" description="Low complexity" evidence="1">
    <location>
        <begin position="63"/>
        <end position="88"/>
    </location>
</feature>
<dbReference type="SMART" id="SM00498">
    <property type="entry name" value="FH2"/>
    <property type="match status" value="1"/>
</dbReference>
<dbReference type="SUPFAM" id="SSF101447">
    <property type="entry name" value="Formin homology 2 domain (FH2 domain)"/>
    <property type="match status" value="1"/>
</dbReference>
<feature type="compositionally biased region" description="Polar residues" evidence="1">
    <location>
        <begin position="915"/>
        <end position="952"/>
    </location>
</feature>
<feature type="compositionally biased region" description="Pro residues" evidence="1">
    <location>
        <begin position="114"/>
        <end position="141"/>
    </location>
</feature>
<comment type="caution">
    <text evidence="3">The sequence shown here is derived from an EMBL/GenBank/DDBJ whole genome shotgun (WGS) entry which is preliminary data.</text>
</comment>
<accession>A0AA47P6R4</accession>
<feature type="region of interest" description="Disordered" evidence="1">
    <location>
        <begin position="900"/>
        <end position="963"/>
    </location>
</feature>
<feature type="compositionally biased region" description="Polar residues" evidence="1">
    <location>
        <begin position="1269"/>
        <end position="1281"/>
    </location>
</feature>
<keyword evidence="4" id="KW-1185">Reference proteome</keyword>
<feature type="region of interest" description="Disordered" evidence="1">
    <location>
        <begin position="1010"/>
        <end position="1295"/>
    </location>
</feature>
<evidence type="ECO:0000313" key="4">
    <source>
        <dbReference type="Proteomes" id="UP001174136"/>
    </source>
</evidence>
<feature type="compositionally biased region" description="Basic and acidic residues" evidence="1">
    <location>
        <begin position="678"/>
        <end position="687"/>
    </location>
</feature>
<feature type="region of interest" description="Disordered" evidence="1">
    <location>
        <begin position="50"/>
        <end position="152"/>
    </location>
</feature>
<protein>
    <submittedName>
        <fullName evidence="3">FH2 domain-containing protein 1</fullName>
    </submittedName>
</protein>
<feature type="compositionally biased region" description="Polar residues" evidence="1">
    <location>
        <begin position="649"/>
        <end position="677"/>
    </location>
</feature>
<dbReference type="PROSITE" id="PS51444">
    <property type="entry name" value="FH2"/>
    <property type="match status" value="1"/>
</dbReference>
<proteinExistence type="predicted"/>
<feature type="region of interest" description="Disordered" evidence="1">
    <location>
        <begin position="837"/>
        <end position="863"/>
    </location>
</feature>
<feature type="domain" description="FH2" evidence="2">
    <location>
        <begin position="147"/>
        <end position="567"/>
    </location>
</feature>
<dbReference type="InterPro" id="IPR042201">
    <property type="entry name" value="FH2_Formin_sf"/>
</dbReference>
<gene>
    <name evidence="3" type="primary">Fhdc1_0</name>
    <name evidence="3" type="ORF">N1851_009662</name>
</gene>
<dbReference type="PANTHER" id="PTHR46345:SF11">
    <property type="entry name" value="FORMIN-J-LIKE"/>
    <property type="match status" value="1"/>
</dbReference>
<dbReference type="Pfam" id="PF02181">
    <property type="entry name" value="FH2"/>
    <property type="match status" value="1"/>
</dbReference>
<feature type="compositionally biased region" description="Polar residues" evidence="1">
    <location>
        <begin position="1199"/>
        <end position="1225"/>
    </location>
</feature>
<feature type="compositionally biased region" description="Polar residues" evidence="1">
    <location>
        <begin position="1022"/>
        <end position="1036"/>
    </location>
</feature>
<feature type="region of interest" description="Disordered" evidence="1">
    <location>
        <begin position="605"/>
        <end position="627"/>
    </location>
</feature>
<feature type="region of interest" description="Disordered" evidence="1">
    <location>
        <begin position="639"/>
        <end position="699"/>
    </location>
</feature>
<feature type="compositionally biased region" description="Basic and acidic residues" evidence="1">
    <location>
        <begin position="904"/>
        <end position="914"/>
    </location>
</feature>
<evidence type="ECO:0000256" key="1">
    <source>
        <dbReference type="SAM" id="MobiDB-lite"/>
    </source>
</evidence>
<dbReference type="Proteomes" id="UP001174136">
    <property type="component" value="Unassembled WGS sequence"/>
</dbReference>
<reference evidence="3" key="1">
    <citation type="journal article" date="2023" name="Front. Mar. Sci.">
        <title>A new Merluccius polli reference genome to investigate the effects of global change in West African waters.</title>
        <authorList>
            <person name="Mateo J.L."/>
            <person name="Blanco-Fernandez C."/>
            <person name="Garcia-Vazquez E."/>
            <person name="Machado-Schiaffino G."/>
        </authorList>
    </citation>
    <scope>NUCLEOTIDE SEQUENCE</scope>
    <source>
        <strain evidence="3">C29</strain>
        <tissue evidence="3">Fin</tissue>
    </source>
</reference>
<sequence length="1295" mass="141142">MMLHLLRGSRQVSYLLEVTAAEDSSSHGCFLSNLPRTAFWRAVTPTMSLPSAIDDKEGGGGSSESNSCTTAASTSSSSTSSGLASMSSMDQTNPSSPPLRRDNTSQEPPSLSLPTPPLVGAPRPPPPPPPPPPLPPPPPDATPGLGGHGAVRKKRRVRSFFWKPIPEEKVRGKPNIWTMAVRQQQYQIDVRSVEELFGQHEDAGGGGGGVYLRDKMRAAGHSAGVSRTRSFKESSKDEVRRSELEGEVGAAISILDSKRGMNVGIFLKQFKKSNHSIVEDIRRGEGQIYGAELLKDLLKLLPDEEEIKKLQSFKGDPSKLTLVDSFMFLLIQVPRFAVRIEAMVLCAEFSASCAVMSREIDVIRVATKELMNCEELHAILHLVLQAGNIMNAGGYAGNAVGFKLSSLLSLADTKANKPGMNLLHFVALEAKKKDEKLLKFPEKLQDVQSAARISVENIESEFTSLYVRTKSLEEKVQDDQELFQQLEPFLQSSGQTLQDLKRRRLDLRKEGNTLIDFFCEDKDTFKLDEGFRIFQDFCIKFKKAVKDNLDRELKEEARLRRLKELEEKRYAWAGADQSTGGFGRSSSENDVDMLTNEGLLDFFQQQSQNPHSPLARSASARRHRHTMNSMADRELQGYLERFGGPGTPTDYSRFNSLPRSGRSNQRRTTPWLLSNQESSHELGRDRQATPLSPRAETEPISPLARFSSSGFNANEDPCCNNNNYCTVSEGSVVPSSCYICPNPAQLPNPTITGHMNISVEKHTLVRGPQTFDLASQNNNSNHMHFVQQGGVVNHEEGQRGASPIDLVLDITPLSNILERDADPKILGKGVITQSGDCLQKDREEEDNSTLSSTTCDTPLPLDSSVSNKKPMFNILDCTEADCSVALDYSEIDSSPLLREGLGYDLKKPDSKNVQEIRQNPISSNGKSVSTSTNELSAQKSTDASSVTPSATTEEWDTDSCDTAEGKQAGKMAALTSTLKLPHKKSKVTKAAKATGCLGVRTLTNSEIQGMRKVVPITKHTRSASNKQTERPSGQDSSEPRRPLRDQSIPARGRSEKTTRPLRHSSLPPDESKAQRGSGLASSISRWARDNTPKKSPFHKPSAKPLRNIPKAPPEEKMCRSTMRALAQAEAQAEALAQAQAGASSEASSSQALGPKSTSGVPGFARNTVASTSRTKKELAPASVPSTPSRSPSLLARTGSAISTRMPSPVQNAAISGQPSAVSGQPSALAEERTQGGTPRRVQNVRSTSRGAYRSGTPPPPALREDAHGKTSSFSEKSTQSREVVVTTRGSKPSWK</sequence>
<dbReference type="InterPro" id="IPR015425">
    <property type="entry name" value="FH2_Formin"/>
</dbReference>
<evidence type="ECO:0000259" key="2">
    <source>
        <dbReference type="PROSITE" id="PS51444"/>
    </source>
</evidence>
<name>A0AA47P6R4_MERPO</name>
<evidence type="ECO:0000313" key="3">
    <source>
        <dbReference type="EMBL" id="KAK0149583.1"/>
    </source>
</evidence>
<feature type="compositionally biased region" description="Low complexity" evidence="1">
    <location>
        <begin position="1124"/>
        <end position="1153"/>
    </location>
</feature>
<dbReference type="Gene3D" id="1.20.58.2220">
    <property type="entry name" value="Formin, FH2 domain"/>
    <property type="match status" value="1"/>
</dbReference>
<organism evidence="3 4">
    <name type="scientific">Merluccius polli</name>
    <name type="common">Benguela hake</name>
    <name type="synonym">Merluccius cadenati</name>
    <dbReference type="NCBI Taxonomy" id="89951"/>
    <lineage>
        <taxon>Eukaryota</taxon>
        <taxon>Metazoa</taxon>
        <taxon>Chordata</taxon>
        <taxon>Craniata</taxon>
        <taxon>Vertebrata</taxon>
        <taxon>Euteleostomi</taxon>
        <taxon>Actinopterygii</taxon>
        <taxon>Neopterygii</taxon>
        <taxon>Teleostei</taxon>
        <taxon>Neoteleostei</taxon>
        <taxon>Acanthomorphata</taxon>
        <taxon>Zeiogadaria</taxon>
        <taxon>Gadariae</taxon>
        <taxon>Gadiformes</taxon>
        <taxon>Gadoidei</taxon>
        <taxon>Merlucciidae</taxon>
        <taxon>Merluccius</taxon>
    </lineage>
</organism>
<dbReference type="EMBL" id="JAOPHQ010001733">
    <property type="protein sequence ID" value="KAK0149583.1"/>
    <property type="molecule type" value="Genomic_DNA"/>
</dbReference>
<dbReference type="PANTHER" id="PTHR46345">
    <property type="entry name" value="INVERTED FORMIN-2"/>
    <property type="match status" value="1"/>
</dbReference>